<name>A0AAU8K6X9_9ACTN</name>
<dbReference type="EMBL" id="CP159872">
    <property type="protein sequence ID" value="XCM83230.1"/>
    <property type="molecule type" value="Genomic_DNA"/>
</dbReference>
<dbReference type="Pfam" id="PF13466">
    <property type="entry name" value="STAS_2"/>
    <property type="match status" value="1"/>
</dbReference>
<dbReference type="RefSeq" id="WP_354644165.1">
    <property type="nucleotide sequence ID" value="NZ_CP159872.1"/>
</dbReference>
<evidence type="ECO:0000313" key="2">
    <source>
        <dbReference type="EMBL" id="XCM83230.1"/>
    </source>
</evidence>
<dbReference type="AlphaFoldDB" id="A0AAU8K6X9"/>
<dbReference type="InterPro" id="IPR036513">
    <property type="entry name" value="STAS_dom_sf"/>
</dbReference>
<dbReference type="SUPFAM" id="SSF52091">
    <property type="entry name" value="SpoIIaa-like"/>
    <property type="match status" value="1"/>
</dbReference>
<dbReference type="Gene3D" id="3.30.750.24">
    <property type="entry name" value="STAS domain"/>
    <property type="match status" value="1"/>
</dbReference>
<reference evidence="2" key="1">
    <citation type="submission" date="2024-06" db="EMBL/GenBank/DDBJ databases">
        <title>The genome sequences of Kitasatospora sp. strain HUAS MG31.</title>
        <authorList>
            <person name="Mo P."/>
        </authorList>
    </citation>
    <scope>NUCLEOTIDE SEQUENCE</scope>
    <source>
        <strain evidence="2">HUAS MG31</strain>
    </source>
</reference>
<feature type="domain" description="STAS" evidence="1">
    <location>
        <begin position="31"/>
        <end position="119"/>
    </location>
</feature>
<proteinExistence type="predicted"/>
<dbReference type="InterPro" id="IPR002645">
    <property type="entry name" value="STAS_dom"/>
</dbReference>
<gene>
    <name evidence="2" type="ORF">ABWK59_32045</name>
</gene>
<evidence type="ECO:0000259" key="1">
    <source>
        <dbReference type="PROSITE" id="PS50801"/>
    </source>
</evidence>
<accession>A0AAU8K6X9</accession>
<organism evidence="2">
    <name type="scientific">Kitasatospora camelliae</name>
    <dbReference type="NCBI Taxonomy" id="3156397"/>
    <lineage>
        <taxon>Bacteria</taxon>
        <taxon>Bacillati</taxon>
        <taxon>Actinomycetota</taxon>
        <taxon>Actinomycetes</taxon>
        <taxon>Kitasatosporales</taxon>
        <taxon>Streptomycetaceae</taxon>
        <taxon>Kitasatospora</taxon>
    </lineage>
</organism>
<sequence length="144" mass="14084">MAVSTGGDSGLPGAAAAAVPPAVRTLAEGVLSLRLAAGRSVTLLLVTGTLDARCAPELPEALVAAAGDGPGGGLALDLRGVEACDTAGVAALGRACEHARKEGYAIGLAASTADLDRLMVLTDSLHLVADHLDAGPDPVEQSPA</sequence>
<dbReference type="InterPro" id="IPR058548">
    <property type="entry name" value="MlaB-like_STAS"/>
</dbReference>
<protein>
    <submittedName>
        <fullName evidence="2">STAS domain-containing protein</fullName>
    </submittedName>
</protein>
<dbReference type="KEGG" id="kcm:ABWK59_32045"/>
<dbReference type="PROSITE" id="PS50801">
    <property type="entry name" value="STAS"/>
    <property type="match status" value="1"/>
</dbReference>